<feature type="compositionally biased region" description="Low complexity" evidence="1">
    <location>
        <begin position="38"/>
        <end position="59"/>
    </location>
</feature>
<feature type="compositionally biased region" description="Polar residues" evidence="1">
    <location>
        <begin position="1"/>
        <end position="25"/>
    </location>
</feature>
<dbReference type="SUPFAM" id="SSF48371">
    <property type="entry name" value="ARM repeat"/>
    <property type="match status" value="1"/>
</dbReference>
<evidence type="ECO:0000256" key="1">
    <source>
        <dbReference type="SAM" id="MobiDB-lite"/>
    </source>
</evidence>
<feature type="compositionally biased region" description="Acidic residues" evidence="1">
    <location>
        <begin position="316"/>
        <end position="340"/>
    </location>
</feature>
<comment type="caution">
    <text evidence="2">The sequence shown here is derived from an EMBL/GenBank/DDBJ whole genome shotgun (WGS) entry which is preliminary data.</text>
</comment>
<evidence type="ECO:0000313" key="2">
    <source>
        <dbReference type="EMBL" id="TEB31779.1"/>
    </source>
</evidence>
<organism evidence="2 3">
    <name type="scientific">Coprinellus micaceus</name>
    <name type="common">Glistening ink-cap mushroom</name>
    <name type="synonym">Coprinus micaceus</name>
    <dbReference type="NCBI Taxonomy" id="71717"/>
    <lineage>
        <taxon>Eukaryota</taxon>
        <taxon>Fungi</taxon>
        <taxon>Dikarya</taxon>
        <taxon>Basidiomycota</taxon>
        <taxon>Agaricomycotina</taxon>
        <taxon>Agaricomycetes</taxon>
        <taxon>Agaricomycetidae</taxon>
        <taxon>Agaricales</taxon>
        <taxon>Agaricineae</taxon>
        <taxon>Psathyrellaceae</taxon>
        <taxon>Coprinellus</taxon>
    </lineage>
</organism>
<dbReference type="Proteomes" id="UP000298030">
    <property type="component" value="Unassembled WGS sequence"/>
</dbReference>
<dbReference type="Gene3D" id="1.25.10.10">
    <property type="entry name" value="Leucine-rich Repeat Variant"/>
    <property type="match status" value="1"/>
</dbReference>
<feature type="compositionally biased region" description="Polar residues" evidence="1">
    <location>
        <begin position="69"/>
        <end position="83"/>
    </location>
</feature>
<feature type="compositionally biased region" description="Basic and acidic residues" evidence="1">
    <location>
        <begin position="282"/>
        <end position="315"/>
    </location>
</feature>
<feature type="region of interest" description="Disordered" evidence="1">
    <location>
        <begin position="612"/>
        <end position="634"/>
    </location>
</feature>
<dbReference type="AlphaFoldDB" id="A0A4Y7TE15"/>
<feature type="region of interest" description="Disordered" evidence="1">
    <location>
        <begin position="1"/>
        <end position="83"/>
    </location>
</feature>
<feature type="region of interest" description="Disordered" evidence="1">
    <location>
        <begin position="554"/>
        <end position="587"/>
    </location>
</feature>
<evidence type="ECO:0000313" key="3">
    <source>
        <dbReference type="Proteomes" id="UP000298030"/>
    </source>
</evidence>
<gene>
    <name evidence="2" type="ORF">FA13DRAFT_1813619</name>
</gene>
<protein>
    <submittedName>
        <fullName evidence="2">Uncharacterized protein</fullName>
    </submittedName>
</protein>
<proteinExistence type="predicted"/>
<feature type="region of interest" description="Disordered" evidence="1">
    <location>
        <begin position="277"/>
        <end position="340"/>
    </location>
</feature>
<dbReference type="InterPro" id="IPR011989">
    <property type="entry name" value="ARM-like"/>
</dbReference>
<accession>A0A4Y7TE15</accession>
<name>A0A4Y7TE15_COPMI</name>
<sequence length="817" mass="89269">MDERLSSQASTIGKGVSTTFHQGDPSSGGYAHAAPSPSTSRKNAVASSSSSRVNATASSFRSYGPPPSEASSSRLRSNVDQGPSYTSHLLGDLEVSIPVDTSFDELHPAALSHLMEELDARHAELRAEVEDPKKPAGEGEEHPTMYTEADVPGFVEMLSSEEIELFEHAALALREIAHHQKNLVHNAVLVYFPYIVSLLPSVADFRRSETTTRLHSLVDLIYRTARACGQCLDELEEHLDIEFLVKCLKKTPEHEIQQTGVELLNRMLEREAELIRGGGNRKAVEGDENRDRLEVSEKESMKDEEAGVREMKGDEEMNDPDEWADIDGDAEGPESVEGEEYEPNWALEGKITELLHVHFYRFETLDSDVAAGNDKGKGKAKATHTLRWNTADALNAINSFEFAVTTNLTNFTIVSLEAGTLDFLLLIATTSSTALDVTLSPTLTDLRVAAISCISIIYFRIAERSLVPQDFPYDCNTDADDARFELQGRILMPLLDLLGDPDDDSRVSDKVVELLYDRFDDLDQSVQIYLWSHAGSVENLVGKCAMEGVDKAVGGKGKGKQKASEPGGFEGLAGMLPRRDGREWNGSSTSDILARGIETLAKVNMMAEAGAGGVGKGKGKQIRDEAKGPSPIEIQGDAPLVEMQDASHKGKGKGKEKASANDDWDVLNSAHVQTPIFPRSPLKRSYADMLDLSMGGEPPFPHKKPSLPRIPADLPLPQITPAGIYKPKPLGPRISDDILQTILGDTGPIKPIQSIAFMLLNRLIVANPKGSQDAMKAFWNRTDLDDATREGFLRVTRCPFDLSTIRATGETPWASLS</sequence>
<dbReference type="InterPro" id="IPR016024">
    <property type="entry name" value="ARM-type_fold"/>
</dbReference>
<dbReference type="EMBL" id="QPFP01000017">
    <property type="protein sequence ID" value="TEB31779.1"/>
    <property type="molecule type" value="Genomic_DNA"/>
</dbReference>
<keyword evidence="3" id="KW-1185">Reference proteome</keyword>
<reference evidence="2 3" key="1">
    <citation type="journal article" date="2019" name="Nat. Ecol. Evol.">
        <title>Megaphylogeny resolves global patterns of mushroom evolution.</title>
        <authorList>
            <person name="Varga T."/>
            <person name="Krizsan K."/>
            <person name="Foldi C."/>
            <person name="Dima B."/>
            <person name="Sanchez-Garcia M."/>
            <person name="Sanchez-Ramirez S."/>
            <person name="Szollosi G.J."/>
            <person name="Szarkandi J.G."/>
            <person name="Papp V."/>
            <person name="Albert L."/>
            <person name="Andreopoulos W."/>
            <person name="Angelini C."/>
            <person name="Antonin V."/>
            <person name="Barry K.W."/>
            <person name="Bougher N.L."/>
            <person name="Buchanan P."/>
            <person name="Buyck B."/>
            <person name="Bense V."/>
            <person name="Catcheside P."/>
            <person name="Chovatia M."/>
            <person name="Cooper J."/>
            <person name="Damon W."/>
            <person name="Desjardin D."/>
            <person name="Finy P."/>
            <person name="Geml J."/>
            <person name="Haridas S."/>
            <person name="Hughes K."/>
            <person name="Justo A."/>
            <person name="Karasinski D."/>
            <person name="Kautmanova I."/>
            <person name="Kiss B."/>
            <person name="Kocsube S."/>
            <person name="Kotiranta H."/>
            <person name="LaButti K.M."/>
            <person name="Lechner B.E."/>
            <person name="Liimatainen K."/>
            <person name="Lipzen A."/>
            <person name="Lukacs Z."/>
            <person name="Mihaltcheva S."/>
            <person name="Morgado L.N."/>
            <person name="Niskanen T."/>
            <person name="Noordeloos M.E."/>
            <person name="Ohm R.A."/>
            <person name="Ortiz-Santana B."/>
            <person name="Ovrebo C."/>
            <person name="Racz N."/>
            <person name="Riley R."/>
            <person name="Savchenko A."/>
            <person name="Shiryaev A."/>
            <person name="Soop K."/>
            <person name="Spirin V."/>
            <person name="Szebenyi C."/>
            <person name="Tomsovsky M."/>
            <person name="Tulloss R.E."/>
            <person name="Uehling J."/>
            <person name="Grigoriev I.V."/>
            <person name="Vagvolgyi C."/>
            <person name="Papp T."/>
            <person name="Martin F.M."/>
            <person name="Miettinen O."/>
            <person name="Hibbett D.S."/>
            <person name="Nagy L.G."/>
        </authorList>
    </citation>
    <scope>NUCLEOTIDE SEQUENCE [LARGE SCALE GENOMIC DNA]</scope>
    <source>
        <strain evidence="2 3">FP101781</strain>
    </source>
</reference>